<name>E0RZI2_BUTPB</name>
<protein>
    <submittedName>
        <fullName evidence="3">Oxidoreductase GFO/IDH/MOCA family</fullName>
    </submittedName>
</protein>
<evidence type="ECO:0000313" key="3">
    <source>
        <dbReference type="EMBL" id="ADL33179.1"/>
    </source>
</evidence>
<accession>E0RZI2</accession>
<dbReference type="STRING" id="515622.bpr_I0431"/>
<dbReference type="Gene3D" id="3.30.360.10">
    <property type="entry name" value="Dihydrodipicolinate Reductase, domain 2"/>
    <property type="match status" value="1"/>
</dbReference>
<dbReference type="Gene3D" id="3.40.50.720">
    <property type="entry name" value="NAD(P)-binding Rossmann-like Domain"/>
    <property type="match status" value="1"/>
</dbReference>
<feature type="domain" description="GFO/IDH/MocA-like oxidoreductase" evidence="2">
    <location>
        <begin position="143"/>
        <end position="230"/>
    </location>
</feature>
<reference evidence="3 4" key="1">
    <citation type="journal article" date="2010" name="PLoS ONE">
        <title>The glycobiome of the rumen bacterium Butyrivibrio proteoclasticus B316(T) highlights adaptation to a polysaccharide-rich environment.</title>
        <authorList>
            <person name="Kelly W.J."/>
            <person name="Leahy S.C."/>
            <person name="Altermann E."/>
            <person name="Yeoman C.J."/>
            <person name="Dunne J.C."/>
            <person name="Kong Z."/>
            <person name="Pacheco D.M."/>
            <person name="Li D."/>
            <person name="Noel S.J."/>
            <person name="Moon C.D."/>
            <person name="Cookson A.L."/>
            <person name="Attwood G.T."/>
        </authorList>
    </citation>
    <scope>NUCLEOTIDE SEQUENCE [LARGE SCALE GENOMIC DNA]</scope>
    <source>
        <strain evidence="4">ATCC 51982 / DSM 14932 / B316</strain>
    </source>
</reference>
<dbReference type="Pfam" id="PF22725">
    <property type="entry name" value="GFO_IDH_MocA_C3"/>
    <property type="match status" value="1"/>
</dbReference>
<dbReference type="HOGENOM" id="CLU_023194_10_1_9"/>
<dbReference type="eggNOG" id="COG0673">
    <property type="taxonomic scope" value="Bacteria"/>
</dbReference>
<dbReference type="PANTHER" id="PTHR43377:SF1">
    <property type="entry name" value="BILIVERDIN REDUCTASE A"/>
    <property type="match status" value="1"/>
</dbReference>
<dbReference type="SUPFAM" id="SSF55347">
    <property type="entry name" value="Glyceraldehyde-3-phosphate dehydrogenase-like, C-terminal domain"/>
    <property type="match status" value="1"/>
</dbReference>
<gene>
    <name evidence="3" type="ordered locus">bpr_I0431</name>
</gene>
<keyword evidence="4" id="KW-1185">Reference proteome</keyword>
<proteinExistence type="predicted"/>
<dbReference type="Proteomes" id="UP000001299">
    <property type="component" value="Chromosome 1"/>
</dbReference>
<dbReference type="Pfam" id="PF01408">
    <property type="entry name" value="GFO_IDH_MocA"/>
    <property type="match status" value="1"/>
</dbReference>
<evidence type="ECO:0000259" key="1">
    <source>
        <dbReference type="Pfam" id="PF01408"/>
    </source>
</evidence>
<dbReference type="InterPro" id="IPR051450">
    <property type="entry name" value="Gfo/Idh/MocA_Oxidoreductases"/>
</dbReference>
<dbReference type="SUPFAM" id="SSF51735">
    <property type="entry name" value="NAD(P)-binding Rossmann-fold domains"/>
    <property type="match status" value="1"/>
</dbReference>
<dbReference type="GO" id="GO:0000166">
    <property type="term" value="F:nucleotide binding"/>
    <property type="evidence" value="ECO:0007669"/>
    <property type="project" value="InterPro"/>
</dbReference>
<evidence type="ECO:0000259" key="2">
    <source>
        <dbReference type="Pfam" id="PF22725"/>
    </source>
</evidence>
<evidence type="ECO:0000313" key="4">
    <source>
        <dbReference type="Proteomes" id="UP000001299"/>
    </source>
</evidence>
<dbReference type="KEGG" id="bpb:bpr_I0431"/>
<dbReference type="PANTHER" id="PTHR43377">
    <property type="entry name" value="BILIVERDIN REDUCTASE A"/>
    <property type="match status" value="1"/>
</dbReference>
<dbReference type="InterPro" id="IPR055170">
    <property type="entry name" value="GFO_IDH_MocA-like_dom"/>
</dbReference>
<dbReference type="AlphaFoldDB" id="E0RZI2"/>
<dbReference type="InterPro" id="IPR036291">
    <property type="entry name" value="NAD(P)-bd_dom_sf"/>
</dbReference>
<sequence length="311" mass="36038">MEMKRYKVLFVGIGSIARRHIRNMLDIGEQIGAQFEIDAFRRGTDKDYGISDVYQEISDVPDDYDIVFITNPTELHLASIEQFNKKGKNFFIEKPVVSLGQISNARKFEPKIDSVYYVACPLRYNAVINYIKDNIDLNDVISVRSISSSYLPDWRPGQDYRDTYSAHRDLGGGVSIDLIHEWDYLSYLFGFPNSVKSMIGRVSDLEIDSDDYAIYIAQYDKMVAELHLDYFGRNTIREIQLFTREDTIIGDIVGNSIRFLKEGREISFDENRDDYQKRELMHFLDIIEGKTSCDSDYYHALKVLELTQGNI</sequence>
<organism evidence="3 4">
    <name type="scientific">Butyrivibrio proteoclasticus (strain ATCC 51982 / DSM 14932 / B316)</name>
    <name type="common">Clostridium proteoclasticum</name>
    <dbReference type="NCBI Taxonomy" id="515622"/>
    <lineage>
        <taxon>Bacteria</taxon>
        <taxon>Bacillati</taxon>
        <taxon>Bacillota</taxon>
        <taxon>Clostridia</taxon>
        <taxon>Lachnospirales</taxon>
        <taxon>Lachnospiraceae</taxon>
        <taxon>Butyrivibrio</taxon>
    </lineage>
</organism>
<dbReference type="InterPro" id="IPR000683">
    <property type="entry name" value="Gfo/Idh/MocA-like_OxRdtase_N"/>
</dbReference>
<feature type="domain" description="Gfo/Idh/MocA-like oxidoreductase N-terminal" evidence="1">
    <location>
        <begin position="7"/>
        <end position="104"/>
    </location>
</feature>
<dbReference type="EMBL" id="CP001810">
    <property type="protein sequence ID" value="ADL33179.1"/>
    <property type="molecule type" value="Genomic_DNA"/>
</dbReference>